<proteinExistence type="predicted"/>
<evidence type="ECO:0000313" key="2">
    <source>
        <dbReference type="Proteomes" id="UP001066276"/>
    </source>
</evidence>
<reference evidence="1" key="1">
    <citation type="journal article" date="2022" name="bioRxiv">
        <title>Sequencing and chromosome-scale assembly of the giantPleurodeles waltlgenome.</title>
        <authorList>
            <person name="Brown T."/>
            <person name="Elewa A."/>
            <person name="Iarovenko S."/>
            <person name="Subramanian E."/>
            <person name="Araus A.J."/>
            <person name="Petzold A."/>
            <person name="Susuki M."/>
            <person name="Suzuki K.-i.T."/>
            <person name="Hayashi T."/>
            <person name="Toyoda A."/>
            <person name="Oliveira C."/>
            <person name="Osipova E."/>
            <person name="Leigh N.D."/>
            <person name="Simon A."/>
            <person name="Yun M.H."/>
        </authorList>
    </citation>
    <scope>NUCLEOTIDE SEQUENCE</scope>
    <source>
        <strain evidence="1">20211129_DDA</strain>
        <tissue evidence="1">Liver</tissue>
    </source>
</reference>
<name>A0AAV7SGK7_PLEWA</name>
<sequence length="127" mass="13631">MRNSPKLMLYRQPTTDAAAKPLLLVTLYSLGTTVPVRPRTSARQTGESPSLQELVRVGSGLVGGPEKQHTSYLGMFAILPPKEGHGGSGTNGMPDHLQGSEYLVVLGFVTGTSQRKQLFRPATALKK</sequence>
<dbReference type="EMBL" id="JANPWB010000008">
    <property type="protein sequence ID" value="KAJ1163205.1"/>
    <property type="molecule type" value="Genomic_DNA"/>
</dbReference>
<protein>
    <submittedName>
        <fullName evidence="1">Uncharacterized protein</fullName>
    </submittedName>
</protein>
<gene>
    <name evidence="1" type="ORF">NDU88_003668</name>
</gene>
<keyword evidence="2" id="KW-1185">Reference proteome</keyword>
<accession>A0AAV7SGK7</accession>
<organism evidence="1 2">
    <name type="scientific">Pleurodeles waltl</name>
    <name type="common">Iberian ribbed newt</name>
    <dbReference type="NCBI Taxonomy" id="8319"/>
    <lineage>
        <taxon>Eukaryota</taxon>
        <taxon>Metazoa</taxon>
        <taxon>Chordata</taxon>
        <taxon>Craniata</taxon>
        <taxon>Vertebrata</taxon>
        <taxon>Euteleostomi</taxon>
        <taxon>Amphibia</taxon>
        <taxon>Batrachia</taxon>
        <taxon>Caudata</taxon>
        <taxon>Salamandroidea</taxon>
        <taxon>Salamandridae</taxon>
        <taxon>Pleurodelinae</taxon>
        <taxon>Pleurodeles</taxon>
    </lineage>
</organism>
<comment type="caution">
    <text evidence="1">The sequence shown here is derived from an EMBL/GenBank/DDBJ whole genome shotgun (WGS) entry which is preliminary data.</text>
</comment>
<evidence type="ECO:0000313" key="1">
    <source>
        <dbReference type="EMBL" id="KAJ1163205.1"/>
    </source>
</evidence>
<dbReference type="Proteomes" id="UP001066276">
    <property type="component" value="Chromosome 4_2"/>
</dbReference>
<dbReference type="AlphaFoldDB" id="A0AAV7SGK7"/>